<evidence type="ECO:0000313" key="2">
    <source>
        <dbReference type="Proteomes" id="UP000245626"/>
    </source>
</evidence>
<protein>
    <submittedName>
        <fullName evidence="1">Sterol-binding-like protein</fullName>
    </submittedName>
</protein>
<proteinExistence type="predicted"/>
<name>A0ACD0P654_9BASI</name>
<gene>
    <name evidence="1" type="ORF">IE53DRAFT_383945</name>
</gene>
<evidence type="ECO:0000313" key="1">
    <source>
        <dbReference type="EMBL" id="PWN53560.1"/>
    </source>
</evidence>
<organism evidence="1 2">
    <name type="scientific">Violaceomyces palustris</name>
    <dbReference type="NCBI Taxonomy" id="1673888"/>
    <lineage>
        <taxon>Eukaryota</taxon>
        <taxon>Fungi</taxon>
        <taxon>Dikarya</taxon>
        <taxon>Basidiomycota</taxon>
        <taxon>Ustilaginomycotina</taxon>
        <taxon>Ustilaginomycetes</taxon>
        <taxon>Violaceomycetales</taxon>
        <taxon>Violaceomycetaceae</taxon>
        <taxon>Violaceomyces</taxon>
    </lineage>
</organism>
<sequence>MAPSPKDEDDSGVNMFNVILEQAEDLDFTNPDIPKDQQKNPSNLIIPGLEMSKIFAVVEFALMHSLDEDGILSGLNMMNREQAVKAINGTFQFNVRPAKDSGLTEKEVQYFVDMRKKGEIVAGPGPSKPKPDVILTINDRDMVNLAMGKMNPQMAFMKGKIKVKGNLMLGLRMQTVLQNEVAKMTRVAKL</sequence>
<reference evidence="1 2" key="1">
    <citation type="journal article" date="2018" name="Mol. Biol. Evol.">
        <title>Broad Genomic Sampling Reveals a Smut Pathogenic Ancestry of the Fungal Clade Ustilaginomycotina.</title>
        <authorList>
            <person name="Kijpornyongpan T."/>
            <person name="Mondo S.J."/>
            <person name="Barry K."/>
            <person name="Sandor L."/>
            <person name="Lee J."/>
            <person name="Lipzen A."/>
            <person name="Pangilinan J."/>
            <person name="LaButti K."/>
            <person name="Hainaut M."/>
            <person name="Henrissat B."/>
            <person name="Grigoriev I.V."/>
            <person name="Spatafora J.W."/>
            <person name="Aime M.C."/>
        </authorList>
    </citation>
    <scope>NUCLEOTIDE SEQUENCE [LARGE SCALE GENOMIC DNA]</scope>
    <source>
        <strain evidence="1 2">SA 807</strain>
    </source>
</reference>
<dbReference type="Proteomes" id="UP000245626">
    <property type="component" value="Unassembled WGS sequence"/>
</dbReference>
<dbReference type="EMBL" id="KZ819720">
    <property type="protein sequence ID" value="PWN53560.1"/>
    <property type="molecule type" value="Genomic_DNA"/>
</dbReference>
<accession>A0ACD0P654</accession>
<keyword evidence="2" id="KW-1185">Reference proteome</keyword>